<sequence length="257" mass="29479">MKEGFCVEKIKTLCRVYITDSFDNKVVFCYTLLFPALYFVYMNFKQIRQAHHYSINEISNVFQPYWAYIIFISLLNTVIVTTIVQRESGYYKEFYFIVGSKWLIFVANFIIQVAFILVELLLFTILGMVLLRSWHFSILFSSLLGGILAVIPVTLGLSILFVFRIKVQSLSVIGTLLFFVLCYIAALPSKTPLFHLMSLLNPYKYTIVLIGLSDSFVNNGNISFSSLIQLLIVTVAFCLIGLKGFSKFDIRPILDRL</sequence>
<feature type="transmembrane region" description="Helical" evidence="1">
    <location>
        <begin position="65"/>
        <end position="84"/>
    </location>
</feature>
<feature type="transmembrane region" description="Helical" evidence="1">
    <location>
        <begin position="104"/>
        <end position="131"/>
    </location>
</feature>
<feature type="transmembrane region" description="Helical" evidence="1">
    <location>
        <begin position="169"/>
        <end position="186"/>
    </location>
</feature>
<keyword evidence="1" id="KW-0472">Membrane</keyword>
<accession>A0A0R2CXY4</accession>
<keyword evidence="1" id="KW-0812">Transmembrane</keyword>
<dbReference type="PATRIC" id="fig|1423725.3.peg.632"/>
<protein>
    <submittedName>
        <fullName evidence="2">Membrane protein</fullName>
    </submittedName>
</protein>
<evidence type="ECO:0000313" key="3">
    <source>
        <dbReference type="Proteomes" id="UP000051015"/>
    </source>
</evidence>
<dbReference type="STRING" id="1423725.FC19_GL000612"/>
<feature type="transmembrane region" description="Helical" evidence="1">
    <location>
        <begin position="138"/>
        <end position="163"/>
    </location>
</feature>
<feature type="transmembrane region" description="Helical" evidence="1">
    <location>
        <begin position="224"/>
        <end position="242"/>
    </location>
</feature>
<keyword evidence="1" id="KW-1133">Transmembrane helix</keyword>
<proteinExistence type="predicted"/>
<feature type="transmembrane region" description="Helical" evidence="1">
    <location>
        <begin position="25"/>
        <end position="44"/>
    </location>
</feature>
<dbReference type="AlphaFoldDB" id="A0A0R2CXY4"/>
<gene>
    <name evidence="2" type="ORF">FC19_GL000612</name>
</gene>
<dbReference type="EMBL" id="AYZD01000015">
    <property type="protein sequence ID" value="KRM96325.1"/>
    <property type="molecule type" value="Genomic_DNA"/>
</dbReference>
<evidence type="ECO:0000256" key="1">
    <source>
        <dbReference type="SAM" id="Phobius"/>
    </source>
</evidence>
<keyword evidence="3" id="KW-1185">Reference proteome</keyword>
<dbReference type="Proteomes" id="UP000051015">
    <property type="component" value="Unassembled WGS sequence"/>
</dbReference>
<name>A0A0R2CXY4_9LACO</name>
<organism evidence="2 3">
    <name type="scientific">Liquorilactobacillus aquaticus DSM 21051</name>
    <dbReference type="NCBI Taxonomy" id="1423725"/>
    <lineage>
        <taxon>Bacteria</taxon>
        <taxon>Bacillati</taxon>
        <taxon>Bacillota</taxon>
        <taxon>Bacilli</taxon>
        <taxon>Lactobacillales</taxon>
        <taxon>Lactobacillaceae</taxon>
        <taxon>Liquorilactobacillus</taxon>
    </lineage>
</organism>
<evidence type="ECO:0000313" key="2">
    <source>
        <dbReference type="EMBL" id="KRM96325.1"/>
    </source>
</evidence>
<comment type="caution">
    <text evidence="2">The sequence shown here is derived from an EMBL/GenBank/DDBJ whole genome shotgun (WGS) entry which is preliminary data.</text>
</comment>
<reference evidence="2 3" key="1">
    <citation type="journal article" date="2015" name="Genome Announc.">
        <title>Expanding the biotechnology potential of lactobacilli through comparative genomics of 213 strains and associated genera.</title>
        <authorList>
            <person name="Sun Z."/>
            <person name="Harris H.M."/>
            <person name="McCann A."/>
            <person name="Guo C."/>
            <person name="Argimon S."/>
            <person name="Zhang W."/>
            <person name="Yang X."/>
            <person name="Jeffery I.B."/>
            <person name="Cooney J.C."/>
            <person name="Kagawa T.F."/>
            <person name="Liu W."/>
            <person name="Song Y."/>
            <person name="Salvetti E."/>
            <person name="Wrobel A."/>
            <person name="Rasinkangas P."/>
            <person name="Parkhill J."/>
            <person name="Rea M.C."/>
            <person name="O'Sullivan O."/>
            <person name="Ritari J."/>
            <person name="Douillard F.P."/>
            <person name="Paul Ross R."/>
            <person name="Yang R."/>
            <person name="Briner A.E."/>
            <person name="Felis G.E."/>
            <person name="de Vos W.M."/>
            <person name="Barrangou R."/>
            <person name="Klaenhammer T.R."/>
            <person name="Caufield P.W."/>
            <person name="Cui Y."/>
            <person name="Zhang H."/>
            <person name="O'Toole P.W."/>
        </authorList>
    </citation>
    <scope>NUCLEOTIDE SEQUENCE [LARGE SCALE GENOMIC DNA]</scope>
    <source>
        <strain evidence="2 3">DSM 21051</strain>
    </source>
</reference>